<keyword evidence="2" id="KW-0547">Nucleotide-binding</keyword>
<dbReference type="Proteomes" id="UP000034810">
    <property type="component" value="Unassembled WGS sequence"/>
</dbReference>
<dbReference type="AlphaFoldDB" id="A0A0G1CBQ0"/>
<evidence type="ECO:0000256" key="3">
    <source>
        <dbReference type="ARBA" id="ARBA00022840"/>
    </source>
</evidence>
<sequence length="570" mass="63671">MLSIPPQKLKPFLIEQSLLKEEEFDQAWEESQRMNQNLGDVLISKGFITRDFLLHLASSFFGVEVANLRNRGINREVLSKIEEKFARERNVIAFSQDTDGTVNVAMDDPTDLPTIEFLEKKLSSKIRPFLASTDDLAHGFSAYGSQLTQDFKQLIEESIRTSLEKKIGAAKEEEAAIQVPIVDIVNNTLSYASSLNASDIHLEAMEESILVRFRVDGILHEVFQVPREVHPAIVARIKLLGALKVDEHQKPQDGRFRYKTGSSVIDVRISVIPTLYGEKIVLRLLPATQRPLSLSELGMMEEMEKVVEANIKKTYGMILVTGPTGSGKTTTLYSILNMLNRPEVNIVTIEDPIEYNIKYINQIQINPTAGITFASGLRSILRQDPNIIMVGEIRDGETAEIGINAALTGHLLLSSLHTNDAPTAVPRLIDMKIPPFLVAAVLNLVLAQRLVRKICLDCIESFTPTQEFLHSLRNEIKGLNLPESEIPRILYRGKGCKSCGGTGYRGRMGIFEAVEVNEDIRKIIISPDFSLDLLFMAARKSGMISMFEDGLKKTALGQTTIEEVLRVIRE</sequence>
<dbReference type="PANTHER" id="PTHR30258:SF3">
    <property type="entry name" value="SLL1921 PROTEIN"/>
    <property type="match status" value="1"/>
</dbReference>
<dbReference type="FunFam" id="3.40.50.300:FF:000398">
    <property type="entry name" value="Type IV pilus assembly ATPase PilB"/>
    <property type="match status" value="1"/>
</dbReference>
<dbReference type="Gene3D" id="3.30.450.90">
    <property type="match status" value="1"/>
</dbReference>
<dbReference type="GO" id="GO:0016887">
    <property type="term" value="F:ATP hydrolysis activity"/>
    <property type="evidence" value="ECO:0007669"/>
    <property type="project" value="TreeGrafter"/>
</dbReference>
<dbReference type="InterPro" id="IPR003593">
    <property type="entry name" value="AAA+_ATPase"/>
</dbReference>
<comment type="similarity">
    <text evidence="1">Belongs to the GSP E family.</text>
</comment>
<dbReference type="InterPro" id="IPR037257">
    <property type="entry name" value="T2SS_E_N_sf"/>
</dbReference>
<feature type="domain" description="AAA+ ATPase" evidence="4">
    <location>
        <begin position="314"/>
        <end position="435"/>
    </location>
</feature>
<dbReference type="SMART" id="SM00382">
    <property type="entry name" value="AAA"/>
    <property type="match status" value="1"/>
</dbReference>
<dbReference type="Gene3D" id="3.40.50.300">
    <property type="entry name" value="P-loop containing nucleotide triphosphate hydrolases"/>
    <property type="match status" value="1"/>
</dbReference>
<evidence type="ECO:0000256" key="1">
    <source>
        <dbReference type="ARBA" id="ARBA00006611"/>
    </source>
</evidence>
<evidence type="ECO:0000259" key="4">
    <source>
        <dbReference type="SMART" id="SM00382"/>
    </source>
</evidence>
<dbReference type="Pfam" id="PF00437">
    <property type="entry name" value="T2SSE"/>
    <property type="match status" value="1"/>
</dbReference>
<proteinExistence type="inferred from homology"/>
<evidence type="ECO:0000313" key="5">
    <source>
        <dbReference type="EMBL" id="KKS82839.1"/>
    </source>
</evidence>
<dbReference type="PATRIC" id="fig|1619011.3.peg.166"/>
<dbReference type="GO" id="GO:0005886">
    <property type="term" value="C:plasma membrane"/>
    <property type="evidence" value="ECO:0007669"/>
    <property type="project" value="TreeGrafter"/>
</dbReference>
<evidence type="ECO:0000313" key="6">
    <source>
        <dbReference type="Proteomes" id="UP000034810"/>
    </source>
</evidence>
<name>A0A0G1CBQ0_9BACT</name>
<reference evidence="5 6" key="1">
    <citation type="journal article" date="2015" name="Nature">
        <title>rRNA introns, odd ribosomes, and small enigmatic genomes across a large radiation of phyla.</title>
        <authorList>
            <person name="Brown C.T."/>
            <person name="Hug L.A."/>
            <person name="Thomas B.C."/>
            <person name="Sharon I."/>
            <person name="Castelle C.J."/>
            <person name="Singh A."/>
            <person name="Wilkins M.J."/>
            <person name="Williams K.H."/>
            <person name="Banfield J.F."/>
        </authorList>
    </citation>
    <scope>NUCLEOTIDE SEQUENCE [LARGE SCALE GENOMIC DNA]</scope>
</reference>
<dbReference type="InterPro" id="IPR027417">
    <property type="entry name" value="P-loop_NTPase"/>
</dbReference>
<dbReference type="GO" id="GO:0005524">
    <property type="term" value="F:ATP binding"/>
    <property type="evidence" value="ECO:0007669"/>
    <property type="project" value="UniProtKB-KW"/>
</dbReference>
<dbReference type="Gene3D" id="3.30.300.160">
    <property type="entry name" value="Type II secretion system, protein E, N-terminal domain"/>
    <property type="match status" value="1"/>
</dbReference>
<dbReference type="Pfam" id="PF05157">
    <property type="entry name" value="MshEN"/>
    <property type="match status" value="1"/>
</dbReference>
<comment type="caution">
    <text evidence="5">The sequence shown here is derived from an EMBL/GenBank/DDBJ whole genome shotgun (WGS) entry which is preliminary data.</text>
</comment>
<dbReference type="SUPFAM" id="SSF160246">
    <property type="entry name" value="EspE N-terminal domain-like"/>
    <property type="match status" value="1"/>
</dbReference>
<keyword evidence="3" id="KW-0067">ATP-binding</keyword>
<gene>
    <name evidence="5" type="ORF">UV58_C0004G0012</name>
</gene>
<dbReference type="InterPro" id="IPR001482">
    <property type="entry name" value="T2SS/T4SS_dom"/>
</dbReference>
<protein>
    <submittedName>
        <fullName evidence="5">Type 4 fimbrial assembly protein PilB</fullName>
    </submittedName>
</protein>
<dbReference type="PANTHER" id="PTHR30258">
    <property type="entry name" value="TYPE II SECRETION SYSTEM PROTEIN GSPE-RELATED"/>
    <property type="match status" value="1"/>
</dbReference>
<dbReference type="SUPFAM" id="SSF52540">
    <property type="entry name" value="P-loop containing nucleoside triphosphate hydrolases"/>
    <property type="match status" value="1"/>
</dbReference>
<dbReference type="EMBL" id="LCFA01000004">
    <property type="protein sequence ID" value="KKS82839.1"/>
    <property type="molecule type" value="Genomic_DNA"/>
</dbReference>
<accession>A0A0G1CBQ0</accession>
<dbReference type="CDD" id="cd01129">
    <property type="entry name" value="PulE-GspE-like"/>
    <property type="match status" value="1"/>
</dbReference>
<dbReference type="InterPro" id="IPR007831">
    <property type="entry name" value="T2SS_GspE_N"/>
</dbReference>
<organism evidence="5 6">
    <name type="scientific">Candidatus Wolfebacteria bacterium GW2011_GWC1_43_10</name>
    <dbReference type="NCBI Taxonomy" id="1619011"/>
    <lineage>
        <taxon>Bacteria</taxon>
        <taxon>Candidatus Wolfeibacteriota</taxon>
    </lineage>
</organism>
<evidence type="ECO:0000256" key="2">
    <source>
        <dbReference type="ARBA" id="ARBA00022741"/>
    </source>
</evidence>